<gene>
    <name evidence="2" type="ORF">WL29_21730</name>
</gene>
<dbReference type="Proteomes" id="UP000060630">
    <property type="component" value="Unassembled WGS sequence"/>
</dbReference>
<evidence type="ECO:0000256" key="1">
    <source>
        <dbReference type="SAM" id="Coils"/>
    </source>
</evidence>
<proteinExistence type="predicted"/>
<protein>
    <recommendedName>
        <fullName evidence="4">Chemotaxis protein</fullName>
    </recommendedName>
</protein>
<evidence type="ECO:0008006" key="4">
    <source>
        <dbReference type="Google" id="ProtNLM"/>
    </source>
</evidence>
<organism evidence="2 3">
    <name type="scientific">Burkholderia ubonensis</name>
    <dbReference type="NCBI Taxonomy" id="101571"/>
    <lineage>
        <taxon>Bacteria</taxon>
        <taxon>Pseudomonadati</taxon>
        <taxon>Pseudomonadota</taxon>
        <taxon>Betaproteobacteria</taxon>
        <taxon>Burkholderiales</taxon>
        <taxon>Burkholderiaceae</taxon>
        <taxon>Burkholderia</taxon>
        <taxon>Burkholderia cepacia complex</taxon>
    </lineage>
</organism>
<evidence type="ECO:0000313" key="2">
    <source>
        <dbReference type="EMBL" id="KWA83988.1"/>
    </source>
</evidence>
<feature type="coiled-coil region" evidence="1">
    <location>
        <begin position="84"/>
        <end position="111"/>
    </location>
</feature>
<sequence length="179" mass="18984">MADAPAQQFRYAMHALQGIANGVPQPGKYAEQAIKHITCGAGVASVESNPSSQLETPRSDQLEATRVACAQERTPAYGDALRLCRTLEAEVARLTAALAQANAGFERFERKSYLLGDRVEKLEGTLTGSLSWIESCINDVLYPLAHETSPLGATAEGLGGASVALIGQAKKVLESKTPE</sequence>
<name>A0A106QCX7_9BURK</name>
<dbReference type="EMBL" id="LPHD01000049">
    <property type="protein sequence ID" value="KWA83988.1"/>
    <property type="molecule type" value="Genomic_DNA"/>
</dbReference>
<evidence type="ECO:0000313" key="3">
    <source>
        <dbReference type="Proteomes" id="UP000060630"/>
    </source>
</evidence>
<dbReference type="AlphaFoldDB" id="A0A106QCX7"/>
<keyword evidence="1" id="KW-0175">Coiled coil</keyword>
<comment type="caution">
    <text evidence="2">The sequence shown here is derived from an EMBL/GenBank/DDBJ whole genome shotgun (WGS) entry which is preliminary data.</text>
</comment>
<accession>A0A106QCX7</accession>
<reference evidence="2 3" key="1">
    <citation type="submission" date="2015-11" db="EMBL/GenBank/DDBJ databases">
        <title>Expanding the genomic diversity of Burkholderia species for the development of highly accurate diagnostics.</title>
        <authorList>
            <person name="Sahl J."/>
            <person name="Keim P."/>
            <person name="Wagner D."/>
        </authorList>
    </citation>
    <scope>NUCLEOTIDE SEQUENCE [LARGE SCALE GENOMIC DNA]</scope>
    <source>
        <strain evidence="2 3">MSMB2087WGS</strain>
    </source>
</reference>